<dbReference type="AlphaFoldDB" id="A0A645F592"/>
<evidence type="ECO:0000256" key="1">
    <source>
        <dbReference type="ARBA" id="ARBA00022801"/>
    </source>
</evidence>
<dbReference type="InterPro" id="IPR029058">
    <property type="entry name" value="AB_hydrolase_fold"/>
</dbReference>
<evidence type="ECO:0008006" key="5">
    <source>
        <dbReference type="Google" id="ProtNLM"/>
    </source>
</evidence>
<dbReference type="Gene3D" id="3.40.50.1820">
    <property type="entry name" value="alpha/beta hydrolase"/>
    <property type="match status" value="1"/>
</dbReference>
<sequence length="286" mass="32184">MIVFSHGLEADRDFYLFLIEPLVREGYVVATTGHLYDTDVTLLPTGETVPMKPGLLAESSFDERTSQIEARSKDMMFVLDQLAALNETDEWNNLLDLNRIALAGHSLGGMTVLKSMVHPLAKAGVLLDAALAYLDAEPTPGSGASLNKPILNFRRGDVSYGDRLRRRVEQAKDKSPEKFREILLKEHASALADEAAVRALYHYAGGDCRQYIYMDRTVHMTFCDWFWLVSDKQDKRNLPIEEVHRSIVQVVSSFYREYLLEQGTPYSDLICSAQTLGIHTEVIAPE</sequence>
<reference evidence="4" key="1">
    <citation type="submission" date="2019-08" db="EMBL/GenBank/DDBJ databases">
        <authorList>
            <person name="Kucharzyk K."/>
            <person name="Murdoch R.W."/>
            <person name="Higgins S."/>
            <person name="Loffler F."/>
        </authorList>
    </citation>
    <scope>NUCLEOTIDE SEQUENCE</scope>
</reference>
<evidence type="ECO:0000256" key="3">
    <source>
        <dbReference type="ARBA" id="ARBA00023098"/>
    </source>
</evidence>
<keyword evidence="3" id="KW-0443">Lipid metabolism</keyword>
<gene>
    <name evidence="4" type="ORF">SDC9_155036</name>
</gene>
<accession>A0A645F592</accession>
<dbReference type="Pfam" id="PF03403">
    <property type="entry name" value="PAF-AH_p_II"/>
    <property type="match status" value="1"/>
</dbReference>
<dbReference type="GO" id="GO:0016042">
    <property type="term" value="P:lipid catabolic process"/>
    <property type="evidence" value="ECO:0007669"/>
    <property type="project" value="UniProtKB-KW"/>
</dbReference>
<dbReference type="EMBL" id="VSSQ01053765">
    <property type="protein sequence ID" value="MPN07764.1"/>
    <property type="molecule type" value="Genomic_DNA"/>
</dbReference>
<evidence type="ECO:0000256" key="2">
    <source>
        <dbReference type="ARBA" id="ARBA00022963"/>
    </source>
</evidence>
<name>A0A645F592_9ZZZZ</name>
<comment type="caution">
    <text evidence="4">The sequence shown here is derived from an EMBL/GenBank/DDBJ whole genome shotgun (WGS) entry which is preliminary data.</text>
</comment>
<protein>
    <recommendedName>
        <fullName evidence="5">AB hydrolase-1 domain-containing protein</fullName>
    </recommendedName>
</protein>
<dbReference type="SUPFAM" id="SSF53474">
    <property type="entry name" value="alpha/beta-Hydrolases"/>
    <property type="match status" value="1"/>
</dbReference>
<evidence type="ECO:0000313" key="4">
    <source>
        <dbReference type="EMBL" id="MPN07764.1"/>
    </source>
</evidence>
<dbReference type="PANTHER" id="PTHR10272">
    <property type="entry name" value="PLATELET-ACTIVATING FACTOR ACETYLHYDROLASE"/>
    <property type="match status" value="1"/>
</dbReference>
<keyword evidence="1" id="KW-0378">Hydrolase</keyword>
<dbReference type="GO" id="GO:0003847">
    <property type="term" value="F:1-alkyl-2-acetylglycerophosphocholine esterase activity"/>
    <property type="evidence" value="ECO:0007669"/>
    <property type="project" value="TreeGrafter"/>
</dbReference>
<organism evidence="4">
    <name type="scientific">bioreactor metagenome</name>
    <dbReference type="NCBI Taxonomy" id="1076179"/>
    <lineage>
        <taxon>unclassified sequences</taxon>
        <taxon>metagenomes</taxon>
        <taxon>ecological metagenomes</taxon>
    </lineage>
</organism>
<dbReference type="PANTHER" id="PTHR10272:SF0">
    <property type="entry name" value="PLATELET-ACTIVATING FACTOR ACETYLHYDROLASE"/>
    <property type="match status" value="1"/>
</dbReference>
<keyword evidence="2" id="KW-0442">Lipid degradation</keyword>
<proteinExistence type="predicted"/>